<comment type="subcellular location">
    <subcellularLocation>
        <location evidence="1">Nucleus</location>
    </subcellularLocation>
</comment>
<dbReference type="Gene3D" id="3.40.50.10810">
    <property type="entry name" value="Tandem AAA-ATPase domain"/>
    <property type="match status" value="1"/>
</dbReference>
<reference evidence="9 10" key="1">
    <citation type="submission" date="2024-05" db="EMBL/GenBank/DDBJ databases">
        <authorList>
            <person name="Wallberg A."/>
        </authorList>
    </citation>
    <scope>NUCLEOTIDE SEQUENCE [LARGE SCALE GENOMIC DNA]</scope>
</reference>
<dbReference type="GO" id="GO:0005634">
    <property type="term" value="C:nucleus"/>
    <property type="evidence" value="ECO:0007669"/>
    <property type="project" value="UniProtKB-SubCell"/>
</dbReference>
<keyword evidence="7" id="KW-0539">Nucleus</keyword>
<keyword evidence="3" id="KW-0547">Nucleotide-binding</keyword>
<dbReference type="EMBL" id="CAXKWB010051976">
    <property type="protein sequence ID" value="CAL4172032.1"/>
    <property type="molecule type" value="Genomic_DNA"/>
</dbReference>
<dbReference type="GO" id="GO:0004386">
    <property type="term" value="F:helicase activity"/>
    <property type="evidence" value="ECO:0007669"/>
    <property type="project" value="UniProtKB-KW"/>
</dbReference>
<keyword evidence="4" id="KW-0347">Helicase</keyword>
<dbReference type="InterPro" id="IPR000330">
    <property type="entry name" value="SNF2_N"/>
</dbReference>
<keyword evidence="10" id="KW-1185">Reference proteome</keyword>
<sequence length="474" mass="54469">MEQEDCSPERISDLVLERDPETEEPVITLADSLGEVLKPHQVDGIHFMYASTVGSITKLESGDHGEGCILAHCMGLGKTLQSVAFVDALLSNQRSNKHISRILICCPKTTIHNWKSEFNRWIPEKRMEYQVMELMSTTDMESRLRKLEEWYENGGVCIIGYNMFRLLANNTKYSVFRKTLLSPGPDLIICDEGHILKNDKSAISKTFLHLTTRRRVILTGTPMQNNLLEYHCMIEFVQPGKLGKKKDFINKFVKPIDAGQCIKATKSEVTKMKKRAHVLHKQLQGYIQRMDYSVLRPYLQAKFEYVINIQMSNIQNILYRYYLEHLAQGQPGVTRDVQRKSRSGLFVDYNHLSRVWTHPLMLLLSLQNLKENFSMCDLDHSSNDTAKEMSLSEDECETGGKRKHLTNLKRVKKIRKIHDMNNNYISENKTEEDNCNTCDNEIGSTVMDSSKEPKHCKGHILKNQENGYISSSGL</sequence>
<dbReference type="PANTHER" id="PTHR45797:SF3">
    <property type="entry name" value="TRANSCRIPTIONAL REGULATOR ATRX HOMOLOG"/>
    <property type="match status" value="1"/>
</dbReference>
<proteinExistence type="inferred from homology"/>
<feature type="non-terminal residue" evidence="9">
    <location>
        <position position="474"/>
    </location>
</feature>
<dbReference type="CDD" id="cd18007">
    <property type="entry name" value="DEXHc_ATRX-like"/>
    <property type="match status" value="1"/>
</dbReference>
<keyword evidence="5" id="KW-0067">ATP-binding</keyword>
<accession>A0AAV2SD92</accession>
<comment type="caution">
    <text evidence="9">The sequence shown here is derived from an EMBL/GenBank/DDBJ whole genome shotgun (WGS) entry which is preliminary data.</text>
</comment>
<dbReference type="InterPro" id="IPR027417">
    <property type="entry name" value="P-loop_NTPase"/>
</dbReference>
<dbReference type="SMART" id="SM00487">
    <property type="entry name" value="DEXDc"/>
    <property type="match status" value="1"/>
</dbReference>
<dbReference type="PROSITE" id="PS51192">
    <property type="entry name" value="HELICASE_ATP_BIND_1"/>
    <property type="match status" value="1"/>
</dbReference>
<organism evidence="9 10">
    <name type="scientific">Meganyctiphanes norvegica</name>
    <name type="common">Northern krill</name>
    <name type="synonym">Thysanopoda norvegica</name>
    <dbReference type="NCBI Taxonomy" id="48144"/>
    <lineage>
        <taxon>Eukaryota</taxon>
        <taxon>Metazoa</taxon>
        <taxon>Ecdysozoa</taxon>
        <taxon>Arthropoda</taxon>
        <taxon>Crustacea</taxon>
        <taxon>Multicrustacea</taxon>
        <taxon>Malacostraca</taxon>
        <taxon>Eumalacostraca</taxon>
        <taxon>Eucarida</taxon>
        <taxon>Euphausiacea</taxon>
        <taxon>Euphausiidae</taxon>
        <taxon>Meganyctiphanes</taxon>
    </lineage>
</organism>
<dbReference type="InterPro" id="IPR014001">
    <property type="entry name" value="Helicase_ATP-bd"/>
</dbReference>
<evidence type="ECO:0000256" key="7">
    <source>
        <dbReference type="ARBA" id="ARBA00023242"/>
    </source>
</evidence>
<evidence type="ECO:0000313" key="10">
    <source>
        <dbReference type="Proteomes" id="UP001497623"/>
    </source>
</evidence>
<gene>
    <name evidence="9" type="ORF">MNOR_LOCUS34225</name>
</gene>
<dbReference type="InterPro" id="IPR044574">
    <property type="entry name" value="ARIP4-like"/>
</dbReference>
<evidence type="ECO:0000313" key="9">
    <source>
        <dbReference type="EMBL" id="CAL4172032.1"/>
    </source>
</evidence>
<dbReference type="Pfam" id="PF00176">
    <property type="entry name" value="SNF2-rel_dom"/>
    <property type="match status" value="1"/>
</dbReference>
<evidence type="ECO:0000256" key="6">
    <source>
        <dbReference type="ARBA" id="ARBA00023125"/>
    </source>
</evidence>
<dbReference type="InterPro" id="IPR038718">
    <property type="entry name" value="SNF2-like_sf"/>
</dbReference>
<dbReference type="GO" id="GO:0005524">
    <property type="term" value="F:ATP binding"/>
    <property type="evidence" value="ECO:0007669"/>
    <property type="project" value="UniProtKB-KW"/>
</dbReference>
<protein>
    <recommendedName>
        <fullName evidence="8">Helicase ATP-binding domain-containing protein</fullName>
    </recommendedName>
</protein>
<evidence type="ECO:0000259" key="8">
    <source>
        <dbReference type="PROSITE" id="PS51192"/>
    </source>
</evidence>
<evidence type="ECO:0000256" key="3">
    <source>
        <dbReference type="ARBA" id="ARBA00022741"/>
    </source>
</evidence>
<keyword evidence="4" id="KW-0378">Hydrolase</keyword>
<dbReference type="GO" id="GO:0016887">
    <property type="term" value="F:ATP hydrolysis activity"/>
    <property type="evidence" value="ECO:0007669"/>
    <property type="project" value="InterPro"/>
</dbReference>
<evidence type="ECO:0000256" key="2">
    <source>
        <dbReference type="ARBA" id="ARBA00007025"/>
    </source>
</evidence>
<dbReference type="GO" id="GO:0003677">
    <property type="term" value="F:DNA binding"/>
    <property type="evidence" value="ECO:0007669"/>
    <property type="project" value="UniProtKB-KW"/>
</dbReference>
<evidence type="ECO:0000256" key="4">
    <source>
        <dbReference type="ARBA" id="ARBA00022806"/>
    </source>
</evidence>
<name>A0AAV2SD92_MEGNR</name>
<keyword evidence="6" id="KW-0238">DNA-binding</keyword>
<dbReference type="PANTHER" id="PTHR45797">
    <property type="entry name" value="RAD54-LIKE"/>
    <property type="match status" value="1"/>
</dbReference>
<comment type="similarity">
    <text evidence="2">Belongs to the SNF2/RAD54 helicase family.</text>
</comment>
<evidence type="ECO:0000256" key="5">
    <source>
        <dbReference type="ARBA" id="ARBA00022840"/>
    </source>
</evidence>
<dbReference type="SUPFAM" id="SSF52540">
    <property type="entry name" value="P-loop containing nucleoside triphosphate hydrolases"/>
    <property type="match status" value="1"/>
</dbReference>
<dbReference type="Proteomes" id="UP001497623">
    <property type="component" value="Unassembled WGS sequence"/>
</dbReference>
<feature type="domain" description="Helicase ATP-binding" evidence="8">
    <location>
        <begin position="59"/>
        <end position="240"/>
    </location>
</feature>
<dbReference type="AlphaFoldDB" id="A0AAV2SD92"/>
<evidence type="ECO:0000256" key="1">
    <source>
        <dbReference type="ARBA" id="ARBA00004123"/>
    </source>
</evidence>